<dbReference type="OrthoDB" id="28755at2759"/>
<keyword evidence="3" id="KW-1185">Reference proteome</keyword>
<evidence type="ECO:0000313" key="3">
    <source>
        <dbReference type="Proteomes" id="UP000799291"/>
    </source>
</evidence>
<feature type="transmembrane region" description="Helical" evidence="1">
    <location>
        <begin position="167"/>
        <end position="186"/>
    </location>
</feature>
<dbReference type="PANTHER" id="PTHR37490">
    <property type="entry name" value="EXPRESSED PROTEIN"/>
    <property type="match status" value="1"/>
</dbReference>
<name>A0A6G1IF31_9PLEO</name>
<evidence type="ECO:0000256" key="1">
    <source>
        <dbReference type="SAM" id="Phobius"/>
    </source>
</evidence>
<dbReference type="AlphaFoldDB" id="A0A6G1IF31"/>
<reference evidence="2" key="1">
    <citation type="journal article" date="2020" name="Stud. Mycol.">
        <title>101 Dothideomycetes genomes: a test case for predicting lifestyles and emergence of pathogens.</title>
        <authorList>
            <person name="Haridas S."/>
            <person name="Albert R."/>
            <person name="Binder M."/>
            <person name="Bloem J."/>
            <person name="Labutti K."/>
            <person name="Salamov A."/>
            <person name="Andreopoulos B."/>
            <person name="Baker S."/>
            <person name="Barry K."/>
            <person name="Bills G."/>
            <person name="Bluhm B."/>
            <person name="Cannon C."/>
            <person name="Castanera R."/>
            <person name="Culley D."/>
            <person name="Daum C."/>
            <person name="Ezra D."/>
            <person name="Gonzalez J."/>
            <person name="Henrissat B."/>
            <person name="Kuo A."/>
            <person name="Liang C."/>
            <person name="Lipzen A."/>
            <person name="Lutzoni F."/>
            <person name="Magnuson J."/>
            <person name="Mondo S."/>
            <person name="Nolan M."/>
            <person name="Ohm R."/>
            <person name="Pangilinan J."/>
            <person name="Park H.-J."/>
            <person name="Ramirez L."/>
            <person name="Alfaro M."/>
            <person name="Sun H."/>
            <person name="Tritt A."/>
            <person name="Yoshinaga Y."/>
            <person name="Zwiers L.-H."/>
            <person name="Turgeon B."/>
            <person name="Goodwin S."/>
            <person name="Spatafora J."/>
            <person name="Crous P."/>
            <person name="Grigoriev I."/>
        </authorList>
    </citation>
    <scope>NUCLEOTIDE SEQUENCE</scope>
    <source>
        <strain evidence="2">CBS 122367</strain>
    </source>
</reference>
<protein>
    <submittedName>
        <fullName evidence="2">Uncharacterized protein</fullName>
    </submittedName>
</protein>
<dbReference type="EMBL" id="MU005633">
    <property type="protein sequence ID" value="KAF2676509.1"/>
    <property type="molecule type" value="Genomic_DNA"/>
</dbReference>
<proteinExistence type="predicted"/>
<sequence>MTSACIAWRGDESWAGFSYAFRWKYVLFLGVNVSATAAAVLLGRSFLFPTTPTRRHSRGLEGDKTASDTPTLLGMTGVIGLVSTLMSQRSYTSFPQLFFFFCAATVVWLGERLDSGLLHDQWGRYEALPCDSAIVPTDRVETAQSEPNSDATHVSDLDGRRKNNRHLATFVVAIGLLALWIPFMVLNFSERSFQKTAGVHSILDREYTPQVPVDVVISMYKEPVHKVALLVSRLKALPNLGDLRIHIYIKDNETNIDSARMDIGADKITRLQNAGREGQTYLYHILNHWDTLAKHTIFLQADVHNPREFYPRIRDYFDPARTGMLSLGWSGQVCNCNECGDRFGFWDTAHLFPQIYNRVYNSTKCGEVLLSYKGQFVVSAKRIRGVNISIYRDLHDAFVNKASWAHDEAYLQGQPDSISAPFFGYTMERMWNLLFQCNSIDVAWKCPTLLSGGRIGGDIEDCQCFDSYPGSM</sequence>
<organism evidence="2 3">
    <name type="scientific">Lentithecium fluviatile CBS 122367</name>
    <dbReference type="NCBI Taxonomy" id="1168545"/>
    <lineage>
        <taxon>Eukaryota</taxon>
        <taxon>Fungi</taxon>
        <taxon>Dikarya</taxon>
        <taxon>Ascomycota</taxon>
        <taxon>Pezizomycotina</taxon>
        <taxon>Dothideomycetes</taxon>
        <taxon>Pleosporomycetidae</taxon>
        <taxon>Pleosporales</taxon>
        <taxon>Massarineae</taxon>
        <taxon>Lentitheciaceae</taxon>
        <taxon>Lentithecium</taxon>
    </lineage>
</organism>
<accession>A0A6G1IF31</accession>
<feature type="non-terminal residue" evidence="2">
    <location>
        <position position="1"/>
    </location>
</feature>
<keyword evidence="1" id="KW-0812">Transmembrane</keyword>
<gene>
    <name evidence="2" type="ORF">K458DRAFT_379722</name>
</gene>
<keyword evidence="1" id="KW-0472">Membrane</keyword>
<dbReference type="PANTHER" id="PTHR37490:SF1">
    <property type="entry name" value="GLYCOSYLTRANSFERASE 2-LIKE DOMAIN-CONTAINING PROTEIN"/>
    <property type="match status" value="1"/>
</dbReference>
<feature type="transmembrane region" description="Helical" evidence="1">
    <location>
        <begin position="25"/>
        <end position="48"/>
    </location>
</feature>
<dbReference type="Proteomes" id="UP000799291">
    <property type="component" value="Unassembled WGS sequence"/>
</dbReference>
<evidence type="ECO:0000313" key="2">
    <source>
        <dbReference type="EMBL" id="KAF2676509.1"/>
    </source>
</evidence>
<keyword evidence="1" id="KW-1133">Transmembrane helix</keyword>